<feature type="compositionally biased region" description="Basic and acidic residues" evidence="1">
    <location>
        <begin position="368"/>
        <end position="380"/>
    </location>
</feature>
<evidence type="ECO:0000313" key="2">
    <source>
        <dbReference type="EMBL" id="KAK2963475.1"/>
    </source>
</evidence>
<proteinExistence type="predicted"/>
<sequence>MSSSNKRVINKDSLVHLFQIYLSPKHFPERDKHIHRIQRTCHRLFERDYLCIQLNNEHAVLCPSYPQKITIPVIDRAALATGTYQPPVIGDQPPSALSPINSDRQSEKRKKEQNAIEFEHQFYLDRYRASLFKLSFLSRTARARRRFPVRVICLSDGKCVCRSSTLALKLETVYREILDYFHTLSARMGKPIKQNHLSLNGTAISDESPSLLDVDLEQPPDDDTKAELADLIQNANMIAQLDGQVQPIYQVGRGYAKNALLRSIGMDLNAFQSESSRPSDVDTDADEGEVRLPSFQDDILGDRVDILSDFMSYDLSSPSSTEDDTEEEEEEESQRDDCEESNDAIEPENCDSHEKSTANSPEQSHVASTERKDSLTRHSDAPMLRRASSASFDSSFTAASSTLIPSKATRVMPPTVHINDAYASDSSLLTFYGVTVIADLMTETTRKWHGLSVAGSERAGNSETHSKFHLLSLPFPGCEYMVGPPIHTDTATFHQTLRLVGKSTDTPIASKPFSEFDGFEKPADPLMGTTTAGTAHVRPALEVKLGMFDKTFNPKEVMFNFCDPTVTAKIIVPPIVSMRIKLKGEEDIEKENEKKLRQKVGDELKEACNAELKLVDDRRKELLSTEEQERRAAEIAERVMSHDFEKNRLSQSSPDRLVQHEVITNGNGPVSIVHSNMVTHQHLASGSISPQLSPTIHAAQAPSPTNSTSSSTHQFSPILTPHSHPTPKYPQFLPPSASTFLTLPSSTNPADSTENLLSIVQSYLLLLLNTLATRSFSVHCISGWDRTPFFVALVRVLLWADGECHKSLSPLELAYLLVGYDFLLFTHQLTLRLHNGEHVLAFFISILPHLLNPTWFRFSKRCRIARGEKEDLPKHSTAPRATRLNRSGLSSVVSTLPSSQIDTSPPTHLLSPQASFPSSVPIPSFVREKTPVLADLSPFVIEESAVIGIGASSFDQSNLGRATRSLSFHSEPSRKDVSDSNDSSSWLQLPRKPHIHRSRRMVNQTRPETTLNNLEQEFAGLLKIKPDSDGTRTSEVSDEEFQKRLMSVYGILREVYTLTVLCQVDPSSPAGHH</sequence>
<evidence type="ECO:0000256" key="1">
    <source>
        <dbReference type="SAM" id="MobiDB-lite"/>
    </source>
</evidence>
<feature type="compositionally biased region" description="Low complexity" evidence="1">
    <location>
        <begin position="702"/>
        <end position="712"/>
    </location>
</feature>
<evidence type="ECO:0000313" key="3">
    <source>
        <dbReference type="Proteomes" id="UP001281761"/>
    </source>
</evidence>
<evidence type="ECO:0008006" key="4">
    <source>
        <dbReference type="Google" id="ProtNLM"/>
    </source>
</evidence>
<dbReference type="EMBL" id="JARBJD010000006">
    <property type="protein sequence ID" value="KAK2963475.1"/>
    <property type="molecule type" value="Genomic_DNA"/>
</dbReference>
<reference evidence="2 3" key="1">
    <citation type="journal article" date="2022" name="bioRxiv">
        <title>Genomics of Preaxostyla Flagellates Illuminates Evolutionary Transitions and the Path Towards Mitochondrial Loss.</title>
        <authorList>
            <person name="Novak L.V.F."/>
            <person name="Treitli S.C."/>
            <person name="Pyrih J."/>
            <person name="Halakuc P."/>
            <person name="Pipaliya S.V."/>
            <person name="Vacek V."/>
            <person name="Brzon O."/>
            <person name="Soukal P."/>
            <person name="Eme L."/>
            <person name="Dacks J.B."/>
            <person name="Karnkowska A."/>
            <person name="Elias M."/>
            <person name="Hampl V."/>
        </authorList>
    </citation>
    <scope>NUCLEOTIDE SEQUENCE [LARGE SCALE GENOMIC DNA]</scope>
    <source>
        <strain evidence="2">NAU3</strain>
        <tissue evidence="2">Gut</tissue>
    </source>
</reference>
<dbReference type="Proteomes" id="UP001281761">
    <property type="component" value="Unassembled WGS sequence"/>
</dbReference>
<dbReference type="SUPFAM" id="SSF52799">
    <property type="entry name" value="(Phosphotyrosine protein) phosphatases II"/>
    <property type="match status" value="1"/>
</dbReference>
<feature type="region of interest" description="Disordered" evidence="1">
    <location>
        <begin position="272"/>
        <end position="296"/>
    </location>
</feature>
<feature type="compositionally biased region" description="Acidic residues" evidence="1">
    <location>
        <begin position="321"/>
        <end position="349"/>
    </location>
</feature>
<dbReference type="InterPro" id="IPR039802">
    <property type="entry name" value="MTMR14"/>
</dbReference>
<keyword evidence="3" id="KW-1185">Reference proteome</keyword>
<dbReference type="PROSITE" id="PS00383">
    <property type="entry name" value="TYR_PHOSPHATASE_1"/>
    <property type="match status" value="1"/>
</dbReference>
<feature type="region of interest" description="Disordered" evidence="1">
    <location>
        <begin position="965"/>
        <end position="1008"/>
    </location>
</feature>
<protein>
    <recommendedName>
        <fullName evidence="4">Myotubularin phosphatase domain-containing protein</fullName>
    </recommendedName>
</protein>
<accession>A0ABQ9YI93</accession>
<dbReference type="InterPro" id="IPR016130">
    <property type="entry name" value="Tyr_Pase_AS"/>
</dbReference>
<comment type="caution">
    <text evidence="2">The sequence shown here is derived from an EMBL/GenBank/DDBJ whole genome shotgun (WGS) entry which is preliminary data.</text>
</comment>
<feature type="region of interest" description="Disordered" evidence="1">
    <location>
        <begin position="87"/>
        <end position="111"/>
    </location>
</feature>
<dbReference type="PANTHER" id="PTHR13524">
    <property type="entry name" value="MYOTUBULARIN-RELATED"/>
    <property type="match status" value="1"/>
</dbReference>
<organism evidence="2 3">
    <name type="scientific">Blattamonas nauphoetae</name>
    <dbReference type="NCBI Taxonomy" id="2049346"/>
    <lineage>
        <taxon>Eukaryota</taxon>
        <taxon>Metamonada</taxon>
        <taxon>Preaxostyla</taxon>
        <taxon>Oxymonadida</taxon>
        <taxon>Blattamonas</taxon>
    </lineage>
</organism>
<feature type="region of interest" description="Disordered" evidence="1">
    <location>
        <begin position="687"/>
        <end position="721"/>
    </location>
</feature>
<feature type="compositionally biased region" description="Basic residues" evidence="1">
    <location>
        <begin position="991"/>
        <end position="1000"/>
    </location>
</feature>
<gene>
    <name evidence="2" type="ORF">BLNAU_1518</name>
</gene>
<dbReference type="PANTHER" id="PTHR13524:SF2">
    <property type="entry name" value="MYOTUBULARIN-RELATED PROTEIN 14"/>
    <property type="match status" value="1"/>
</dbReference>
<feature type="region of interest" description="Disordered" evidence="1">
    <location>
        <begin position="313"/>
        <end position="387"/>
    </location>
</feature>
<name>A0ABQ9YI93_9EUKA</name>
<dbReference type="InterPro" id="IPR029021">
    <property type="entry name" value="Prot-tyrosine_phosphatase-like"/>
</dbReference>
<feature type="compositionally biased region" description="Polar residues" evidence="1">
    <location>
        <begin position="357"/>
        <end position="367"/>
    </location>
</feature>